<feature type="transmembrane region" description="Helical" evidence="6">
    <location>
        <begin position="140"/>
        <end position="163"/>
    </location>
</feature>
<reference evidence="8 9" key="1">
    <citation type="submission" date="2020-10" db="EMBL/GenBank/DDBJ databases">
        <title>Ramlibacter sp. HM2 16S ribosomal RNA gene Genome sequencing and assembly.</title>
        <authorList>
            <person name="Kang M."/>
        </authorList>
    </citation>
    <scope>NUCLEOTIDE SEQUENCE [LARGE SCALE GENOMIC DNA]</scope>
    <source>
        <strain evidence="8 9">HM2</strain>
    </source>
</reference>
<dbReference type="Proteomes" id="UP000806285">
    <property type="component" value="Unassembled WGS sequence"/>
</dbReference>
<dbReference type="EMBL" id="JADDIV010000003">
    <property type="protein sequence ID" value="MBE7367846.1"/>
    <property type="molecule type" value="Genomic_DNA"/>
</dbReference>
<proteinExistence type="predicted"/>
<evidence type="ECO:0000259" key="7">
    <source>
        <dbReference type="Pfam" id="PF09335"/>
    </source>
</evidence>
<dbReference type="Pfam" id="PF09335">
    <property type="entry name" value="VTT_dom"/>
    <property type="match status" value="1"/>
</dbReference>
<dbReference type="PANTHER" id="PTHR42709:SF6">
    <property type="entry name" value="UNDECAPRENYL PHOSPHATE TRANSPORTER A"/>
    <property type="match status" value="1"/>
</dbReference>
<evidence type="ECO:0000313" key="8">
    <source>
        <dbReference type="EMBL" id="MBE7367846.1"/>
    </source>
</evidence>
<evidence type="ECO:0000256" key="1">
    <source>
        <dbReference type="ARBA" id="ARBA00004651"/>
    </source>
</evidence>
<dbReference type="RefSeq" id="WP_193676477.1">
    <property type="nucleotide sequence ID" value="NZ_JADDIV010000003.1"/>
</dbReference>
<keyword evidence="9" id="KW-1185">Reference proteome</keyword>
<organism evidence="8 9">
    <name type="scientific">Ramlibacter pallidus</name>
    <dbReference type="NCBI Taxonomy" id="2780087"/>
    <lineage>
        <taxon>Bacteria</taxon>
        <taxon>Pseudomonadati</taxon>
        <taxon>Pseudomonadota</taxon>
        <taxon>Betaproteobacteria</taxon>
        <taxon>Burkholderiales</taxon>
        <taxon>Comamonadaceae</taxon>
        <taxon>Ramlibacter</taxon>
    </lineage>
</organism>
<feature type="transmembrane region" description="Helical" evidence="6">
    <location>
        <begin position="111"/>
        <end position="133"/>
    </location>
</feature>
<gene>
    <name evidence="8" type="ORF">IM787_09725</name>
</gene>
<evidence type="ECO:0000256" key="6">
    <source>
        <dbReference type="SAM" id="Phobius"/>
    </source>
</evidence>
<accession>A0ABR9S2Y1</accession>
<keyword evidence="3 6" id="KW-0812">Transmembrane</keyword>
<keyword evidence="4 6" id="KW-1133">Transmembrane helix</keyword>
<evidence type="ECO:0000256" key="4">
    <source>
        <dbReference type="ARBA" id="ARBA00022989"/>
    </source>
</evidence>
<dbReference type="PANTHER" id="PTHR42709">
    <property type="entry name" value="ALKALINE PHOSPHATASE LIKE PROTEIN"/>
    <property type="match status" value="1"/>
</dbReference>
<dbReference type="InterPro" id="IPR032816">
    <property type="entry name" value="VTT_dom"/>
</dbReference>
<keyword evidence="5 6" id="KW-0472">Membrane</keyword>
<evidence type="ECO:0000256" key="2">
    <source>
        <dbReference type="ARBA" id="ARBA00022475"/>
    </source>
</evidence>
<keyword evidence="2" id="KW-1003">Cell membrane</keyword>
<comment type="subcellular location">
    <subcellularLocation>
        <location evidence="1">Cell membrane</location>
        <topology evidence="1">Multi-pass membrane protein</topology>
    </subcellularLocation>
</comment>
<protein>
    <submittedName>
        <fullName evidence="8">DedA family protein</fullName>
    </submittedName>
</protein>
<evidence type="ECO:0000313" key="9">
    <source>
        <dbReference type="Proteomes" id="UP000806285"/>
    </source>
</evidence>
<feature type="transmembrane region" description="Helical" evidence="6">
    <location>
        <begin position="175"/>
        <end position="194"/>
    </location>
</feature>
<dbReference type="InterPro" id="IPR051311">
    <property type="entry name" value="DedA_domain"/>
</dbReference>
<name>A0ABR9S2Y1_9BURK</name>
<comment type="caution">
    <text evidence="8">The sequence shown here is derived from an EMBL/GenBank/DDBJ whole genome shotgun (WGS) entry which is preliminary data.</text>
</comment>
<evidence type="ECO:0000256" key="3">
    <source>
        <dbReference type="ARBA" id="ARBA00022692"/>
    </source>
</evidence>
<sequence>MLDVILPFLHSLSGPPAYALLFALLFACGTGAPINEDILLLAAAALTLQGVFDPIPLIVVSWFGLIAGDAVTFALGHRYGARMLRKPWAARIVPPARLESLQGTMLRYGPAYIFVVRFLPGIRTMLFFAAGSLKTRYRHFFVYDGLAAAIELPLLVYGVRYIGGRWQEITGWVKGSGTVLTIALVVALVAAFIYSRMRRAKPAKPAP</sequence>
<evidence type="ECO:0000256" key="5">
    <source>
        <dbReference type="ARBA" id="ARBA00023136"/>
    </source>
</evidence>
<feature type="domain" description="VTT" evidence="7">
    <location>
        <begin position="38"/>
        <end position="159"/>
    </location>
</feature>